<accession>A0A6A6A0S3</accession>
<organism evidence="1 2">
    <name type="scientific">Dothidotthia symphoricarpi CBS 119687</name>
    <dbReference type="NCBI Taxonomy" id="1392245"/>
    <lineage>
        <taxon>Eukaryota</taxon>
        <taxon>Fungi</taxon>
        <taxon>Dikarya</taxon>
        <taxon>Ascomycota</taxon>
        <taxon>Pezizomycotina</taxon>
        <taxon>Dothideomycetes</taxon>
        <taxon>Pleosporomycetidae</taxon>
        <taxon>Pleosporales</taxon>
        <taxon>Dothidotthiaceae</taxon>
        <taxon>Dothidotthia</taxon>
    </lineage>
</organism>
<keyword evidence="2" id="KW-1185">Reference proteome</keyword>
<name>A0A6A6A0S3_9PLEO</name>
<dbReference type="Proteomes" id="UP000799771">
    <property type="component" value="Unassembled WGS sequence"/>
</dbReference>
<dbReference type="AlphaFoldDB" id="A0A6A6A0S3"/>
<proteinExistence type="predicted"/>
<protein>
    <submittedName>
        <fullName evidence="1">Uncharacterized protein</fullName>
    </submittedName>
</protein>
<sequence length="195" mass="21188">MSAHAMFLAVARIRMVVYGNMQGLIAIRIVLVLALLAASPPFSTADLNTPLTLRVTCASGLPVLRSRYIWCECNKDSQMPALNAFTAERSGPHHTAGLLWQPIPTPHQGCRKKPVQGRSADEVSILACKPNSFVCLAGVPLTYPVIARGMEAGFSATIRLTFNNVRQVLWLPCSAWSFFSAKVAQEGFSNATELD</sequence>
<gene>
    <name evidence="1" type="ORF">P153DRAFT_390607</name>
</gene>
<reference evidence="1" key="1">
    <citation type="journal article" date="2020" name="Stud. Mycol.">
        <title>101 Dothideomycetes genomes: a test case for predicting lifestyles and emergence of pathogens.</title>
        <authorList>
            <person name="Haridas S."/>
            <person name="Albert R."/>
            <person name="Binder M."/>
            <person name="Bloem J."/>
            <person name="Labutti K."/>
            <person name="Salamov A."/>
            <person name="Andreopoulos B."/>
            <person name="Baker S."/>
            <person name="Barry K."/>
            <person name="Bills G."/>
            <person name="Bluhm B."/>
            <person name="Cannon C."/>
            <person name="Castanera R."/>
            <person name="Culley D."/>
            <person name="Daum C."/>
            <person name="Ezra D."/>
            <person name="Gonzalez J."/>
            <person name="Henrissat B."/>
            <person name="Kuo A."/>
            <person name="Liang C."/>
            <person name="Lipzen A."/>
            <person name="Lutzoni F."/>
            <person name="Magnuson J."/>
            <person name="Mondo S."/>
            <person name="Nolan M."/>
            <person name="Ohm R."/>
            <person name="Pangilinan J."/>
            <person name="Park H.-J."/>
            <person name="Ramirez L."/>
            <person name="Alfaro M."/>
            <person name="Sun H."/>
            <person name="Tritt A."/>
            <person name="Yoshinaga Y."/>
            <person name="Zwiers L.-H."/>
            <person name="Turgeon B."/>
            <person name="Goodwin S."/>
            <person name="Spatafora J."/>
            <person name="Crous P."/>
            <person name="Grigoriev I."/>
        </authorList>
    </citation>
    <scope>NUCLEOTIDE SEQUENCE</scope>
    <source>
        <strain evidence="1">CBS 119687</strain>
    </source>
</reference>
<evidence type="ECO:0000313" key="2">
    <source>
        <dbReference type="Proteomes" id="UP000799771"/>
    </source>
</evidence>
<dbReference type="GeneID" id="54411384"/>
<dbReference type="EMBL" id="ML977519">
    <property type="protein sequence ID" value="KAF2124567.1"/>
    <property type="molecule type" value="Genomic_DNA"/>
</dbReference>
<dbReference type="RefSeq" id="XP_033518960.1">
    <property type="nucleotide sequence ID" value="XM_033670952.1"/>
</dbReference>
<evidence type="ECO:0000313" key="1">
    <source>
        <dbReference type="EMBL" id="KAF2124567.1"/>
    </source>
</evidence>